<dbReference type="InterPro" id="IPR007317">
    <property type="entry name" value="GET4"/>
</dbReference>
<proteinExistence type="inferred from homology"/>
<feature type="region of interest" description="Disordered" evidence="5">
    <location>
        <begin position="350"/>
        <end position="371"/>
    </location>
</feature>
<dbReference type="OrthoDB" id="10252405at2759"/>
<evidence type="ECO:0000256" key="5">
    <source>
        <dbReference type="SAM" id="MobiDB-lite"/>
    </source>
</evidence>
<protein>
    <submittedName>
        <fullName evidence="6">Uncharacterized protein</fullName>
    </submittedName>
</protein>
<evidence type="ECO:0000313" key="6">
    <source>
        <dbReference type="EMBL" id="CAI5446661.1"/>
    </source>
</evidence>
<keyword evidence="7" id="KW-1185">Reference proteome</keyword>
<name>A0A9P1IMB1_9PELO</name>
<keyword evidence="4" id="KW-0963">Cytoplasm</keyword>
<dbReference type="FunFam" id="1.25.40.10:FF:000060">
    <property type="entry name" value="Golgi to ER traffic protein 4 homolog"/>
    <property type="match status" value="1"/>
</dbReference>
<keyword evidence="3" id="KW-0813">Transport</keyword>
<dbReference type="Proteomes" id="UP001152747">
    <property type="component" value="Unassembled WGS sequence"/>
</dbReference>
<evidence type="ECO:0000256" key="4">
    <source>
        <dbReference type="ARBA" id="ARBA00022490"/>
    </source>
</evidence>
<comment type="caution">
    <text evidence="6">The sequence shown here is derived from an EMBL/GenBank/DDBJ whole genome shotgun (WGS) entry which is preliminary data.</text>
</comment>
<dbReference type="Gene3D" id="1.25.40.10">
    <property type="entry name" value="Tetratricopeptide repeat domain"/>
    <property type="match status" value="1"/>
</dbReference>
<gene>
    <name evidence="6" type="ORF">CAMP_LOCUS9298</name>
</gene>
<dbReference type="InterPro" id="IPR011990">
    <property type="entry name" value="TPR-like_helical_dom_sf"/>
</dbReference>
<dbReference type="EMBL" id="CANHGI010000003">
    <property type="protein sequence ID" value="CAI5446661.1"/>
    <property type="molecule type" value="Genomic_DNA"/>
</dbReference>
<dbReference type="PANTHER" id="PTHR12875">
    <property type="entry name" value="GOLGI TO ER TRAFFIC PROTEIN 4 HOMOLOG"/>
    <property type="match status" value="1"/>
</dbReference>
<sequence length="371" mass="41669">MDQKTLQRLEEFENSKQFYDALQFYRTKVTRSFRLKNALELSNPLVKHAVDFFLREKQYQCAIDIITLYAESLEKNGVELDDVAMDLIAETSAKLVEVIEDDDNEFSEADESLLVASRRKFVEISIQWSKSKSKTEQEQECGSYQLHYLFAKKYAEKSSVELAKNHYLLAENPQEFSDFLLEVTKNSIEIEVDLLIAQIVLQLLCIDRFPYAKQVFEEFTRKIGAKTGEKQGFDLPLLNFINILFDVVAKVDVTQYAVIVETYVSEIERDETFKGYLSRIGKIYFGIRDQVPMAGGLAGMLSGLMGGGMAAEKEETAKSHLNSSPPQKIAKFSVPASVAQARAKNAASAIKAATSSASKKPATAPVDDDLD</sequence>
<organism evidence="6 7">
    <name type="scientific">Caenorhabditis angaria</name>
    <dbReference type="NCBI Taxonomy" id="860376"/>
    <lineage>
        <taxon>Eukaryota</taxon>
        <taxon>Metazoa</taxon>
        <taxon>Ecdysozoa</taxon>
        <taxon>Nematoda</taxon>
        <taxon>Chromadorea</taxon>
        <taxon>Rhabditida</taxon>
        <taxon>Rhabditina</taxon>
        <taxon>Rhabditomorpha</taxon>
        <taxon>Rhabditoidea</taxon>
        <taxon>Rhabditidae</taxon>
        <taxon>Peloderinae</taxon>
        <taxon>Caenorhabditis</taxon>
    </lineage>
</organism>
<dbReference type="AlphaFoldDB" id="A0A9P1IMB1"/>
<reference evidence="6" key="1">
    <citation type="submission" date="2022-11" db="EMBL/GenBank/DDBJ databases">
        <authorList>
            <person name="Kikuchi T."/>
        </authorList>
    </citation>
    <scope>NUCLEOTIDE SEQUENCE</scope>
    <source>
        <strain evidence="6">PS1010</strain>
    </source>
</reference>
<evidence type="ECO:0000313" key="7">
    <source>
        <dbReference type="Proteomes" id="UP001152747"/>
    </source>
</evidence>
<dbReference type="GO" id="GO:0071818">
    <property type="term" value="C:BAT3 complex"/>
    <property type="evidence" value="ECO:0007669"/>
    <property type="project" value="TreeGrafter"/>
</dbReference>
<evidence type="ECO:0000256" key="1">
    <source>
        <dbReference type="ARBA" id="ARBA00004514"/>
    </source>
</evidence>
<feature type="compositionally biased region" description="Low complexity" evidence="5">
    <location>
        <begin position="350"/>
        <end position="364"/>
    </location>
</feature>
<dbReference type="GO" id="GO:0045048">
    <property type="term" value="P:protein insertion into ER membrane"/>
    <property type="evidence" value="ECO:0007669"/>
    <property type="project" value="InterPro"/>
</dbReference>
<dbReference type="Pfam" id="PF04190">
    <property type="entry name" value="GET4"/>
    <property type="match status" value="1"/>
</dbReference>
<comment type="subcellular location">
    <subcellularLocation>
        <location evidence="1">Cytoplasm</location>
        <location evidence="1">Cytosol</location>
    </subcellularLocation>
</comment>
<comment type="similarity">
    <text evidence="2">Belongs to the GET4 family.</text>
</comment>
<accession>A0A9P1IMB1</accession>
<dbReference type="PANTHER" id="PTHR12875:SF0">
    <property type="entry name" value="GOLGI TO ER TRAFFIC PROTEIN 4 HOMOLOG"/>
    <property type="match status" value="1"/>
</dbReference>
<evidence type="ECO:0000256" key="3">
    <source>
        <dbReference type="ARBA" id="ARBA00022448"/>
    </source>
</evidence>
<evidence type="ECO:0000256" key="2">
    <source>
        <dbReference type="ARBA" id="ARBA00005351"/>
    </source>
</evidence>